<evidence type="ECO:0000313" key="2">
    <source>
        <dbReference type="Proteomes" id="UP001163835"/>
    </source>
</evidence>
<comment type="caution">
    <text evidence="1">The sequence shown here is derived from an EMBL/GenBank/DDBJ whole genome shotgun (WGS) entry which is preliminary data.</text>
</comment>
<gene>
    <name evidence="1" type="ORF">F5876DRAFT_53445</name>
</gene>
<name>A0ACC1TIA0_9AGAR</name>
<protein>
    <submittedName>
        <fullName evidence="1">Uncharacterized protein</fullName>
    </submittedName>
</protein>
<reference evidence="1" key="1">
    <citation type="submission" date="2022-09" db="EMBL/GenBank/DDBJ databases">
        <title>A Global Phylogenomic Analysis of the Shiitake Genus Lentinula.</title>
        <authorList>
            <consortium name="DOE Joint Genome Institute"/>
            <person name="Sierra-Patev S."/>
            <person name="Min B."/>
            <person name="Naranjo-Ortiz M."/>
            <person name="Looney B."/>
            <person name="Konkel Z."/>
            <person name="Slot J.C."/>
            <person name="Sakamoto Y."/>
            <person name="Steenwyk J.L."/>
            <person name="Rokas A."/>
            <person name="Carro J."/>
            <person name="Camarero S."/>
            <person name="Ferreira P."/>
            <person name="Molpeceres G."/>
            <person name="Ruiz-Duenas F.J."/>
            <person name="Serrano A."/>
            <person name="Henrissat B."/>
            <person name="Drula E."/>
            <person name="Hughes K.W."/>
            <person name="Mata J.L."/>
            <person name="Ishikawa N.K."/>
            <person name="Vargas-Isla R."/>
            <person name="Ushijima S."/>
            <person name="Smith C.A."/>
            <person name="Ahrendt S."/>
            <person name="Andreopoulos W."/>
            <person name="He G."/>
            <person name="Labutti K."/>
            <person name="Lipzen A."/>
            <person name="Ng V."/>
            <person name="Riley R."/>
            <person name="Sandor L."/>
            <person name="Barry K."/>
            <person name="Martinez A.T."/>
            <person name="Xiao Y."/>
            <person name="Gibbons J.G."/>
            <person name="Terashima K."/>
            <person name="Grigoriev I.V."/>
            <person name="Hibbett D.S."/>
        </authorList>
    </citation>
    <scope>NUCLEOTIDE SEQUENCE</scope>
    <source>
        <strain evidence="1">TMI1499</strain>
    </source>
</reference>
<organism evidence="1 2">
    <name type="scientific">Lentinula aff. lateritia</name>
    <dbReference type="NCBI Taxonomy" id="2804960"/>
    <lineage>
        <taxon>Eukaryota</taxon>
        <taxon>Fungi</taxon>
        <taxon>Dikarya</taxon>
        <taxon>Basidiomycota</taxon>
        <taxon>Agaricomycotina</taxon>
        <taxon>Agaricomycetes</taxon>
        <taxon>Agaricomycetidae</taxon>
        <taxon>Agaricales</taxon>
        <taxon>Marasmiineae</taxon>
        <taxon>Omphalotaceae</taxon>
        <taxon>Lentinula</taxon>
    </lineage>
</organism>
<dbReference type="EMBL" id="MU796036">
    <property type="protein sequence ID" value="KAJ3804407.1"/>
    <property type="molecule type" value="Genomic_DNA"/>
</dbReference>
<keyword evidence="2" id="KW-1185">Reference proteome</keyword>
<feature type="non-terminal residue" evidence="1">
    <location>
        <position position="1"/>
    </location>
</feature>
<proteinExistence type="predicted"/>
<dbReference type="Proteomes" id="UP001163835">
    <property type="component" value="Unassembled WGS sequence"/>
</dbReference>
<evidence type="ECO:0000313" key="1">
    <source>
        <dbReference type="EMBL" id="KAJ3804407.1"/>
    </source>
</evidence>
<sequence>LYLLPYSPDYNPIEEAFSKIKSFLRRNSDYFLASSNSAGMIYDMSLAMSIITADDATSYFRHAGYF</sequence>
<accession>A0ACC1TIA0</accession>